<feature type="compositionally biased region" description="Polar residues" evidence="5">
    <location>
        <begin position="601"/>
        <end position="615"/>
    </location>
</feature>
<sequence>MSSSSPKAYTARLRGRLDAWSDDDEDMVPKRTERPVMTSTDLDSDSREQTPPEPSPPRKLSVGRRVPRAPCLDSDDEDEPFLPVRIEKAERTMKVDTLPSPKARISREAEAIDVFSPPGEIRQSRVSRSFDGQTHAGSSMQAPVQPGCTQSNDGRSRFLAYNMLGSITRVDTEAGFAHVEVDFHDTSSGMRVPSMTDYFGFTMAAMNERGSVFANPQRGENVPSTMLYRPFNSWTSNSEWSMRFPLEEEVKAVAVGTGWIAAVTSQYFLRVYSEAGLQRFVTSLGGPVVSLVGNGDRLAVVTHASSPLPSRDQMLEFMLLNVRTQKRLLTGRLPLSPGSTLTWIGFSEAGSLSSYDSQGVLRVYSSEFNGCWIPVFSAAAERTKENETYWVVGLNTTQVYCIVCKAPESQPQVMPKPVMSIINTSVPVVHSDLGADDLESDLLRGTLHLTHTRLRADEAAAAGRDDDEADEAVFEMEAELDRCILRLIASCCKGDKLARALELSSQLSLHKSMEGALKLVTAMRLPSLAERINQLLEEKSARERAEDLGAHTRQPQAQVTSSAYTPTSRQLVNTLAEPPRPQLSALKTAIINSSDRDSQGAAPTTCATADTSTAEPRSEFRSILKKSHKRVTADPAHDLTEVRPSDGSLKAGTPPKVSFVSLSSFKPSNPFAKVVDSKQNTDDKNDSLLQSLRKMQSTPSETKRKIGASSLQRPAKVGRVV</sequence>
<feature type="domain" description="WDHD1/CFT4 second beta-propeller" evidence="6">
    <location>
        <begin position="143"/>
        <end position="428"/>
    </location>
</feature>
<feature type="compositionally biased region" description="Polar residues" evidence="5">
    <location>
        <begin position="553"/>
        <end position="568"/>
    </location>
</feature>
<evidence type="ECO:0000256" key="3">
    <source>
        <dbReference type="ARBA" id="ARBA00022737"/>
    </source>
</evidence>
<gene>
    <name evidence="9" type="primary">LOC112277741</name>
    <name evidence="8" type="ORF">PHYPA_030650</name>
</gene>
<dbReference type="OrthoDB" id="427368at2759"/>
<reference evidence="9" key="3">
    <citation type="submission" date="2020-12" db="UniProtKB">
        <authorList>
            <consortium name="EnsemblPlants"/>
        </authorList>
    </citation>
    <scope>IDENTIFICATION</scope>
</reference>
<feature type="region of interest" description="Disordered" evidence="5">
    <location>
        <begin position="594"/>
        <end position="654"/>
    </location>
</feature>
<protein>
    <submittedName>
        <fullName evidence="8 9">Uncharacterized protein</fullName>
    </submittedName>
</protein>
<dbReference type="EMBL" id="ABEU02000026">
    <property type="protein sequence ID" value="PNR27169.1"/>
    <property type="molecule type" value="Genomic_DNA"/>
</dbReference>
<evidence type="ECO:0000259" key="7">
    <source>
        <dbReference type="Pfam" id="PF20946"/>
    </source>
</evidence>
<reference evidence="8 10" key="2">
    <citation type="journal article" date="2018" name="Plant J.">
        <title>The Physcomitrella patens chromosome-scale assembly reveals moss genome structure and evolution.</title>
        <authorList>
            <person name="Lang D."/>
            <person name="Ullrich K.K."/>
            <person name="Murat F."/>
            <person name="Fuchs J."/>
            <person name="Jenkins J."/>
            <person name="Haas F.B."/>
            <person name="Piednoel M."/>
            <person name="Gundlach H."/>
            <person name="Van Bel M."/>
            <person name="Meyberg R."/>
            <person name="Vives C."/>
            <person name="Morata J."/>
            <person name="Symeonidi A."/>
            <person name="Hiss M."/>
            <person name="Muchero W."/>
            <person name="Kamisugi Y."/>
            <person name="Saleh O."/>
            <person name="Blanc G."/>
            <person name="Decker E.L."/>
            <person name="van Gessel N."/>
            <person name="Grimwood J."/>
            <person name="Hayes R.D."/>
            <person name="Graham S.W."/>
            <person name="Gunter L.E."/>
            <person name="McDaniel S.F."/>
            <person name="Hoernstein S.N.W."/>
            <person name="Larsson A."/>
            <person name="Li F.W."/>
            <person name="Perroud P.F."/>
            <person name="Phillips J."/>
            <person name="Ranjan P."/>
            <person name="Rokshar D.S."/>
            <person name="Rothfels C.J."/>
            <person name="Schneider L."/>
            <person name="Shu S."/>
            <person name="Stevenson D.W."/>
            <person name="Thummler F."/>
            <person name="Tillich M."/>
            <person name="Villarreal Aguilar J.C."/>
            <person name="Widiez T."/>
            <person name="Wong G.K."/>
            <person name="Wymore A."/>
            <person name="Zhang Y."/>
            <person name="Zimmer A.D."/>
            <person name="Quatrano R.S."/>
            <person name="Mayer K.F.X."/>
            <person name="Goodstein D."/>
            <person name="Casacuberta J.M."/>
            <person name="Vandepoele K."/>
            <person name="Reski R."/>
            <person name="Cuming A.C."/>
            <person name="Tuskan G.A."/>
            <person name="Maumus F."/>
            <person name="Salse J."/>
            <person name="Schmutz J."/>
            <person name="Rensing S.A."/>
        </authorList>
    </citation>
    <scope>NUCLEOTIDE SEQUENCE [LARGE SCALE GENOMIC DNA]</scope>
    <source>
        <strain evidence="9 10">cv. Gransden 2004</strain>
    </source>
</reference>
<feature type="domain" description="WDHD1/CFT4 helical bundle" evidence="7">
    <location>
        <begin position="438"/>
        <end position="540"/>
    </location>
</feature>
<dbReference type="AlphaFoldDB" id="A0A2K1ID13"/>
<dbReference type="Gramene" id="Pp3c26_14490V3.1">
    <property type="protein sequence ID" value="Pp3c26_14490V3.1"/>
    <property type="gene ID" value="Pp3c26_14490"/>
</dbReference>
<feature type="region of interest" description="Disordered" evidence="5">
    <location>
        <begin position="693"/>
        <end position="721"/>
    </location>
</feature>
<evidence type="ECO:0000256" key="4">
    <source>
        <dbReference type="ARBA" id="ARBA00023242"/>
    </source>
</evidence>
<feature type="region of interest" description="Disordered" evidence="5">
    <location>
        <begin position="131"/>
        <end position="150"/>
    </location>
</feature>
<dbReference type="Pfam" id="PF20946">
    <property type="entry name" value="Ctf4_C"/>
    <property type="match status" value="1"/>
</dbReference>
<dbReference type="EnsemblPlants" id="Pp3c26_14490V3.2">
    <property type="protein sequence ID" value="Pp3c26_14490V3.2"/>
    <property type="gene ID" value="Pp3c26_14490"/>
</dbReference>
<dbReference type="Gramene" id="Pp3c26_14490V3.3">
    <property type="protein sequence ID" value="Pp3c26_14490V3.3"/>
    <property type="gene ID" value="Pp3c26_14490"/>
</dbReference>
<dbReference type="GO" id="GO:0005634">
    <property type="term" value="C:nucleus"/>
    <property type="evidence" value="ECO:0007669"/>
    <property type="project" value="UniProtKB-SubCell"/>
</dbReference>
<dbReference type="GeneID" id="112277741"/>
<feature type="region of interest" description="Disordered" evidence="5">
    <location>
        <begin position="1"/>
        <end position="81"/>
    </location>
</feature>
<keyword evidence="10" id="KW-1185">Reference proteome</keyword>
<name>A0A2K1ID13_PHYPA</name>
<feature type="compositionally biased region" description="Basic and acidic residues" evidence="5">
    <location>
        <begin position="631"/>
        <end position="644"/>
    </location>
</feature>
<comment type="subcellular location">
    <subcellularLocation>
        <location evidence="1">Nucleus</location>
    </subcellularLocation>
</comment>
<evidence type="ECO:0000259" key="6">
    <source>
        <dbReference type="Pfam" id="PF12341"/>
    </source>
</evidence>
<evidence type="ECO:0000256" key="2">
    <source>
        <dbReference type="ARBA" id="ARBA00022574"/>
    </source>
</evidence>
<organism evidence="8">
    <name type="scientific">Physcomitrium patens</name>
    <name type="common">Spreading-leaved earth moss</name>
    <name type="synonym">Physcomitrella patens</name>
    <dbReference type="NCBI Taxonomy" id="3218"/>
    <lineage>
        <taxon>Eukaryota</taxon>
        <taxon>Viridiplantae</taxon>
        <taxon>Streptophyta</taxon>
        <taxon>Embryophyta</taxon>
        <taxon>Bryophyta</taxon>
        <taxon>Bryophytina</taxon>
        <taxon>Bryopsida</taxon>
        <taxon>Funariidae</taxon>
        <taxon>Funariales</taxon>
        <taxon>Funariaceae</taxon>
        <taxon>Physcomitrium</taxon>
    </lineage>
</organism>
<dbReference type="PaxDb" id="3218-PP1S357_37V6.1"/>
<dbReference type="RefSeq" id="XP_024366191.1">
    <property type="nucleotide sequence ID" value="XM_024510423.2"/>
</dbReference>
<evidence type="ECO:0000313" key="9">
    <source>
        <dbReference type="EnsemblPlants" id="Pp3c26_14490V3.1"/>
    </source>
</evidence>
<feature type="region of interest" description="Disordered" evidence="5">
    <location>
        <begin position="544"/>
        <end position="568"/>
    </location>
</feature>
<dbReference type="STRING" id="3218.A0A2K1ID13"/>
<keyword evidence="2" id="KW-0853">WD repeat</keyword>
<dbReference type="EnsemblPlants" id="Pp3c26_14490V3.3">
    <property type="protein sequence ID" value="Pp3c26_14490V3.3"/>
    <property type="gene ID" value="Pp3c26_14490"/>
</dbReference>
<dbReference type="Pfam" id="PF12341">
    <property type="entry name" value="Mcl1_mid"/>
    <property type="match status" value="1"/>
</dbReference>
<evidence type="ECO:0000256" key="5">
    <source>
        <dbReference type="SAM" id="MobiDB-lite"/>
    </source>
</evidence>
<proteinExistence type="predicted"/>
<dbReference type="PANTHER" id="PTHR19932:SF10">
    <property type="entry name" value="WD REPEAT AND HMG-BOX DNA-BINDING PROTEIN 1"/>
    <property type="match status" value="1"/>
</dbReference>
<dbReference type="Proteomes" id="UP000006727">
    <property type="component" value="Chromosome 26"/>
</dbReference>
<dbReference type="Gramene" id="Pp3c26_14490V3.2">
    <property type="protein sequence ID" value="Pp3c26_14490V3.2"/>
    <property type="gene ID" value="Pp3c26_14490"/>
</dbReference>
<dbReference type="EnsemblPlants" id="Pp3c26_14490V3.1">
    <property type="protein sequence ID" value="Pp3c26_14490V3.1"/>
    <property type="gene ID" value="Pp3c26_14490"/>
</dbReference>
<accession>A0A2K1ID13</accession>
<dbReference type="PANTHER" id="PTHR19932">
    <property type="entry name" value="WD REPEAT AND HMG-BOX DNA BINDING PROTEIN"/>
    <property type="match status" value="1"/>
</dbReference>
<evidence type="ECO:0000256" key="1">
    <source>
        <dbReference type="ARBA" id="ARBA00004123"/>
    </source>
</evidence>
<evidence type="ECO:0000313" key="10">
    <source>
        <dbReference type="Proteomes" id="UP000006727"/>
    </source>
</evidence>
<keyword evidence="4" id="KW-0539">Nucleus</keyword>
<dbReference type="InterPro" id="IPR022100">
    <property type="entry name" value="WDHD1/CFT4_beta-prop_2nd"/>
</dbReference>
<keyword evidence="3" id="KW-0677">Repeat</keyword>
<reference evidence="8 10" key="1">
    <citation type="journal article" date="2008" name="Science">
        <title>The Physcomitrella genome reveals evolutionary insights into the conquest of land by plants.</title>
        <authorList>
            <person name="Rensing S."/>
            <person name="Lang D."/>
            <person name="Zimmer A."/>
            <person name="Terry A."/>
            <person name="Salamov A."/>
            <person name="Shapiro H."/>
            <person name="Nishiyama T."/>
            <person name="Perroud P.-F."/>
            <person name="Lindquist E."/>
            <person name="Kamisugi Y."/>
            <person name="Tanahashi T."/>
            <person name="Sakakibara K."/>
            <person name="Fujita T."/>
            <person name="Oishi K."/>
            <person name="Shin-I T."/>
            <person name="Kuroki Y."/>
            <person name="Toyoda A."/>
            <person name="Suzuki Y."/>
            <person name="Hashimoto A."/>
            <person name="Yamaguchi K."/>
            <person name="Sugano A."/>
            <person name="Kohara Y."/>
            <person name="Fujiyama A."/>
            <person name="Anterola A."/>
            <person name="Aoki S."/>
            <person name="Ashton N."/>
            <person name="Barbazuk W.B."/>
            <person name="Barker E."/>
            <person name="Bennetzen J."/>
            <person name="Bezanilla M."/>
            <person name="Blankenship R."/>
            <person name="Cho S.H."/>
            <person name="Dutcher S."/>
            <person name="Estelle M."/>
            <person name="Fawcett J.A."/>
            <person name="Gundlach H."/>
            <person name="Hanada K."/>
            <person name="Heyl A."/>
            <person name="Hicks K.A."/>
            <person name="Hugh J."/>
            <person name="Lohr M."/>
            <person name="Mayer K."/>
            <person name="Melkozernov A."/>
            <person name="Murata T."/>
            <person name="Nelson D."/>
            <person name="Pils B."/>
            <person name="Prigge M."/>
            <person name="Reiss B."/>
            <person name="Renner T."/>
            <person name="Rombauts S."/>
            <person name="Rushton P."/>
            <person name="Sanderfoot A."/>
            <person name="Schween G."/>
            <person name="Shiu S.-H."/>
            <person name="Stueber K."/>
            <person name="Theodoulou F.L."/>
            <person name="Tu H."/>
            <person name="Van de Peer Y."/>
            <person name="Verrier P.J."/>
            <person name="Waters E."/>
            <person name="Wood A."/>
            <person name="Yang L."/>
            <person name="Cove D."/>
            <person name="Cuming A."/>
            <person name="Hasebe M."/>
            <person name="Lucas S."/>
            <person name="Mishler D.B."/>
            <person name="Reski R."/>
            <person name="Grigoriev I."/>
            <person name="Quatrano R.S."/>
            <person name="Boore J.L."/>
        </authorList>
    </citation>
    <scope>NUCLEOTIDE SEQUENCE [LARGE SCALE GENOMIC DNA]</scope>
    <source>
        <strain evidence="9 10">cv. Gransden 2004</strain>
    </source>
</reference>
<dbReference type="InterPro" id="IPR048591">
    <property type="entry name" value="WDHD1/CFT4_hel"/>
</dbReference>
<evidence type="ECO:0000313" key="8">
    <source>
        <dbReference type="EMBL" id="PNR27169.1"/>
    </source>
</evidence>